<dbReference type="Proteomes" id="UP001595665">
    <property type="component" value="Unassembled WGS sequence"/>
</dbReference>
<dbReference type="InterPro" id="IPR010259">
    <property type="entry name" value="S8pro/Inhibitor_I9"/>
</dbReference>
<dbReference type="PROSITE" id="PS51892">
    <property type="entry name" value="SUBTILASE"/>
    <property type="match status" value="1"/>
</dbReference>
<dbReference type="InterPro" id="IPR037045">
    <property type="entry name" value="S8pro/Inhibitor_I9_sf"/>
</dbReference>
<evidence type="ECO:0000256" key="2">
    <source>
        <dbReference type="ARBA" id="ARBA00022670"/>
    </source>
</evidence>
<evidence type="ECO:0000259" key="7">
    <source>
        <dbReference type="Pfam" id="PF00082"/>
    </source>
</evidence>
<dbReference type="InterPro" id="IPR034197">
    <property type="entry name" value="Peptidases_S8_3"/>
</dbReference>
<accession>A0ABV7PG27</accession>
<evidence type="ECO:0000259" key="10">
    <source>
        <dbReference type="Pfam" id="PF17766"/>
    </source>
</evidence>
<feature type="active site" description="Charge relay system" evidence="5">
    <location>
        <position position="167"/>
    </location>
</feature>
<evidence type="ECO:0000313" key="11">
    <source>
        <dbReference type="EMBL" id="MFC3456842.1"/>
    </source>
</evidence>
<keyword evidence="3 5" id="KW-0378">Hydrolase</keyword>
<dbReference type="InterPro" id="IPR015500">
    <property type="entry name" value="Peptidase_S8_subtilisin-rel"/>
</dbReference>
<feature type="domain" description="Inhibitor I9" evidence="9">
    <location>
        <begin position="29"/>
        <end position="129"/>
    </location>
</feature>
<keyword evidence="4 5" id="KW-0720">Serine protease</keyword>
<evidence type="ECO:0000256" key="4">
    <source>
        <dbReference type="ARBA" id="ARBA00022825"/>
    </source>
</evidence>
<feature type="active site" description="Charge relay system" evidence="5">
    <location>
        <position position="616"/>
    </location>
</feature>
<evidence type="ECO:0000256" key="3">
    <source>
        <dbReference type="ARBA" id="ARBA00022801"/>
    </source>
</evidence>
<comment type="similarity">
    <text evidence="1 5">Belongs to the peptidase S8 family.</text>
</comment>
<dbReference type="InterPro" id="IPR023828">
    <property type="entry name" value="Peptidase_S8_Ser-AS"/>
</dbReference>
<dbReference type="CDD" id="cd02120">
    <property type="entry name" value="PA_subtilisin_like"/>
    <property type="match status" value="1"/>
</dbReference>
<evidence type="ECO:0000313" key="12">
    <source>
        <dbReference type="Proteomes" id="UP001595665"/>
    </source>
</evidence>
<feature type="active site" description="Charge relay system" evidence="5">
    <location>
        <position position="266"/>
    </location>
</feature>
<dbReference type="Gene3D" id="3.40.50.200">
    <property type="entry name" value="Peptidase S8/S53 domain"/>
    <property type="match status" value="1"/>
</dbReference>
<dbReference type="EMBL" id="JBHRVV010000001">
    <property type="protein sequence ID" value="MFC3456842.1"/>
    <property type="molecule type" value="Genomic_DNA"/>
</dbReference>
<feature type="domain" description="PA" evidence="8">
    <location>
        <begin position="459"/>
        <end position="527"/>
    </location>
</feature>
<dbReference type="Gene3D" id="2.60.40.2310">
    <property type="match status" value="1"/>
</dbReference>
<gene>
    <name evidence="11" type="ORF">ACFOPH_01065</name>
</gene>
<protein>
    <submittedName>
        <fullName evidence="11">S8 family serine peptidase</fullName>
    </submittedName>
</protein>
<dbReference type="InterPro" id="IPR036852">
    <property type="entry name" value="Peptidase_S8/S53_dom_sf"/>
</dbReference>
<dbReference type="InterPro" id="IPR045051">
    <property type="entry name" value="SBT"/>
</dbReference>
<dbReference type="Gene3D" id="3.30.70.80">
    <property type="entry name" value="Peptidase S8 propeptide/proteinase inhibitor I9"/>
    <property type="match status" value="1"/>
</dbReference>
<keyword evidence="12" id="KW-1185">Reference proteome</keyword>
<feature type="signal peptide" evidence="6">
    <location>
        <begin position="1"/>
        <end position="22"/>
    </location>
</feature>
<dbReference type="InterPro" id="IPR003137">
    <property type="entry name" value="PA_domain"/>
</dbReference>
<name>A0ABV7PG27_9BURK</name>
<keyword evidence="2 5" id="KW-0645">Protease</keyword>
<evidence type="ECO:0000256" key="6">
    <source>
        <dbReference type="SAM" id="SignalP"/>
    </source>
</evidence>
<evidence type="ECO:0000259" key="8">
    <source>
        <dbReference type="Pfam" id="PF02225"/>
    </source>
</evidence>
<dbReference type="SUPFAM" id="SSF52743">
    <property type="entry name" value="Subtilisin-like"/>
    <property type="match status" value="1"/>
</dbReference>
<dbReference type="Pfam" id="PF02225">
    <property type="entry name" value="PA"/>
    <property type="match status" value="1"/>
</dbReference>
<dbReference type="Pfam" id="PF00082">
    <property type="entry name" value="Peptidase_S8"/>
    <property type="match status" value="1"/>
</dbReference>
<dbReference type="PANTHER" id="PTHR10795">
    <property type="entry name" value="PROPROTEIN CONVERTASE SUBTILISIN/KEXIN"/>
    <property type="match status" value="1"/>
</dbReference>
<evidence type="ECO:0000259" key="9">
    <source>
        <dbReference type="Pfam" id="PF05922"/>
    </source>
</evidence>
<dbReference type="CDD" id="cd04852">
    <property type="entry name" value="Peptidases_S8_3"/>
    <property type="match status" value="1"/>
</dbReference>
<dbReference type="PRINTS" id="PR00723">
    <property type="entry name" value="SUBTILISIN"/>
</dbReference>
<dbReference type="Pfam" id="PF05922">
    <property type="entry name" value="Inhibitor_I9"/>
    <property type="match status" value="1"/>
</dbReference>
<dbReference type="Pfam" id="PF17766">
    <property type="entry name" value="fn3_6"/>
    <property type="match status" value="1"/>
</dbReference>
<dbReference type="Gene3D" id="3.50.30.30">
    <property type="match status" value="1"/>
</dbReference>
<dbReference type="InterPro" id="IPR000209">
    <property type="entry name" value="Peptidase_S8/S53_dom"/>
</dbReference>
<organism evidence="11 12">
    <name type="scientific">Massilia haematophila</name>
    <dbReference type="NCBI Taxonomy" id="457923"/>
    <lineage>
        <taxon>Bacteria</taxon>
        <taxon>Pseudomonadati</taxon>
        <taxon>Pseudomonadota</taxon>
        <taxon>Betaproteobacteria</taxon>
        <taxon>Burkholderiales</taxon>
        <taxon>Oxalobacteraceae</taxon>
        <taxon>Telluria group</taxon>
        <taxon>Massilia</taxon>
    </lineage>
</organism>
<reference evidence="12" key="1">
    <citation type="journal article" date="2019" name="Int. J. Syst. Evol. Microbiol.">
        <title>The Global Catalogue of Microorganisms (GCM) 10K type strain sequencing project: providing services to taxonomists for standard genome sequencing and annotation.</title>
        <authorList>
            <consortium name="The Broad Institute Genomics Platform"/>
            <consortium name="The Broad Institute Genome Sequencing Center for Infectious Disease"/>
            <person name="Wu L."/>
            <person name="Ma J."/>
        </authorList>
    </citation>
    <scope>NUCLEOTIDE SEQUENCE [LARGE SCALE GENOMIC DNA]</scope>
    <source>
        <strain evidence="12">CCM 7480</strain>
    </source>
</reference>
<proteinExistence type="inferred from homology"/>
<keyword evidence="6" id="KW-0732">Signal</keyword>
<sequence>MMPSLRPISVAVLLLLAASASAQQTRRPYIVQLQDQPAATYVGGVAGLAPTQPAPGVAFDYRAQNVQDYVRYLGDRKNAVLATIGGAQVIADYDVVLNGFAALLTDDEVLALRNNADVADVQADQPRHLDTISTARFLGLSASGGLWSQYAGGSLVKGENMVVGIVDGGIWPENPSFADRVDANGKPTFDPAGSLAYTSPPISFLGGCQSGEGFDPVIHCNNKLVGAKYFNAGFLASGRTMNWTDFVSPRDSNVGSDGFSSGHGGHGDHTASTAAGNANVDLVIDGITLGQASGIAPRARVASYKVCWTYNDPTNEDGSNSRNSCYNSDSVKAIDEAVKDGVNVINYSISGSQTSVADAVEQAFYRASLANVFVAASAGNSGPANAVAHISPWLTTVAASTHDRSFQADVVLGNGVRYTGASTNPEPLPQTALIRAEDAGLGGGNATLCFSDPVAAAAAGQVLLDPAKVAGKIVICTRGNNARVDKSLAVKNAGGVGMIQVDTGAGLVAETHSVPSVHVSAADGAAIKAYAAAQQQAATSALSKFVVGTKPAPIMAGFSSRGPNMGDSNILKPDLTAPGVDILASVTPALTPAQHAAVVSGELVPPAAYASYQGTSMSSPHVAGLALLLRQAHPDWSPAAIKSALMTTGYSTLNDNLPGAQNGLLPWAQGAGHVDPNKAVNPGLVYDAGKADFVAYQCKVNKAAVSPASDCTTYGTLDETYNLNLPSITVSGVQGNVTVRRTVTNVGGASATYNAVASVPGFTAQVTPASLTLAPGARGSFTVKLTATTAQRDVWQFGNLTWTGAGNTVRIPVQAKVGQAIIAPAEMTSEKVTGSKLFPVKTGFSGRMGYIKGGLKPVTLGDMASLVPQPLSSANLRTVCAAGESTPSVKVYSVAVPAGTIVARFALRQADVSAPDDDHDMGVLAPNGSWAYSGNEGSGEAVQVSAPAAGTYRVCVVAYGGLPVMTHKLSSWVVTPSDSGGKFTVAVPGKVVAGNNTTVGMSWSGLAENQTYLGGAQFLDAGGVVQATTVLRVATGAAGVPTVEAQRATSKLQD</sequence>
<comment type="caution">
    <text evidence="11">The sequence shown here is derived from an EMBL/GenBank/DDBJ whole genome shotgun (WGS) entry which is preliminary data.</text>
</comment>
<dbReference type="InterPro" id="IPR041469">
    <property type="entry name" value="Subtilisin-like_FN3"/>
</dbReference>
<evidence type="ECO:0000256" key="1">
    <source>
        <dbReference type="ARBA" id="ARBA00011073"/>
    </source>
</evidence>
<feature type="chain" id="PRO_5045259140" evidence="6">
    <location>
        <begin position="23"/>
        <end position="1054"/>
    </location>
</feature>
<dbReference type="RefSeq" id="WP_312550139.1">
    <property type="nucleotide sequence ID" value="NZ_JBHRVV010000001.1"/>
</dbReference>
<dbReference type="PROSITE" id="PS00138">
    <property type="entry name" value="SUBTILASE_SER"/>
    <property type="match status" value="1"/>
</dbReference>
<feature type="domain" description="Peptidase S8/S53" evidence="7">
    <location>
        <begin position="158"/>
        <end position="654"/>
    </location>
</feature>
<evidence type="ECO:0000256" key="5">
    <source>
        <dbReference type="PROSITE-ProRule" id="PRU01240"/>
    </source>
</evidence>
<feature type="domain" description="Subtilisin-like protease fibronectin type-III" evidence="10">
    <location>
        <begin position="722"/>
        <end position="813"/>
    </location>
</feature>